<reference evidence="1" key="1">
    <citation type="submission" date="2013-07" db="EMBL/GenBank/DDBJ databases">
        <title>The Genome Sequence of Cryptococcus dejecticola CBS10117.</title>
        <authorList>
            <consortium name="The Broad Institute Genome Sequencing Platform"/>
            <person name="Cuomo C."/>
            <person name="Litvintseva A."/>
            <person name="Chen Y."/>
            <person name="Heitman J."/>
            <person name="Sun S."/>
            <person name="Springer D."/>
            <person name="Dromer F."/>
            <person name="Young S.K."/>
            <person name="Zeng Q."/>
            <person name="Gargeya S."/>
            <person name="Fitzgerald M."/>
            <person name="Abouelleil A."/>
            <person name="Alvarado L."/>
            <person name="Berlin A.M."/>
            <person name="Chapman S.B."/>
            <person name="Dewar J."/>
            <person name="Goldberg J."/>
            <person name="Griggs A."/>
            <person name="Gujja S."/>
            <person name="Hansen M."/>
            <person name="Howarth C."/>
            <person name="Imamovic A."/>
            <person name="Larimer J."/>
            <person name="McCowan C."/>
            <person name="Murphy C."/>
            <person name="Pearson M."/>
            <person name="Priest M."/>
            <person name="Roberts A."/>
            <person name="Saif S."/>
            <person name="Shea T."/>
            <person name="Sykes S."/>
            <person name="Wortman J."/>
            <person name="Nusbaum C."/>
            <person name="Birren B."/>
        </authorList>
    </citation>
    <scope>NUCLEOTIDE SEQUENCE [LARGE SCALE GENOMIC DNA]</scope>
    <source>
        <strain evidence="1">CBS 10117</strain>
    </source>
</reference>
<evidence type="ECO:0000313" key="3">
    <source>
        <dbReference type="Proteomes" id="UP000078595"/>
    </source>
</evidence>
<dbReference type="Proteomes" id="UP000078595">
    <property type="component" value="Chromosome 10"/>
</dbReference>
<protein>
    <submittedName>
        <fullName evidence="1">Uncharacterized protein</fullName>
    </submittedName>
</protein>
<dbReference type="EMBL" id="CP144539">
    <property type="protein sequence ID" value="WWC65004.1"/>
    <property type="molecule type" value="Genomic_DNA"/>
</dbReference>
<dbReference type="AlphaFoldDB" id="A0A1A5ZV87"/>
<sequence length="166" mass="18786">MSQDTASEGLNMVNRMFADAHNRPLGSHLRTSQDEQAWLDGSNRFTTTRSDNPGTLECGLIRKTRNNQPLMTYAQIWDRTYAKGRVTMPKGTIVDLTLDYLPDRSYIFTNKVVWREWAKGSITCADASTGDSQIFGEDLTVDGVQMSTIVNPLLDQLYDLVIRYKV</sequence>
<dbReference type="KEGG" id="kdj:28971328"/>
<evidence type="ECO:0000313" key="2">
    <source>
        <dbReference type="EMBL" id="WWC65004.1"/>
    </source>
</evidence>
<evidence type="ECO:0000313" key="1">
    <source>
        <dbReference type="EMBL" id="OBR81719.1"/>
    </source>
</evidence>
<reference evidence="2" key="3">
    <citation type="submission" date="2024-02" db="EMBL/GenBank/DDBJ databases">
        <title>Comparative genomics of Cryptococcus and Kwoniella reveals pathogenesis evolution and contrasting modes of karyotype evolution via chromosome fusion or intercentromeric recombination.</title>
        <authorList>
            <person name="Coelho M.A."/>
            <person name="David-Palma M."/>
            <person name="Shea T."/>
            <person name="Bowers K."/>
            <person name="McGinley-Smith S."/>
            <person name="Mohammad A.W."/>
            <person name="Gnirke A."/>
            <person name="Yurkov A.M."/>
            <person name="Nowrousian M."/>
            <person name="Sun S."/>
            <person name="Cuomo C.A."/>
            <person name="Heitman J."/>
        </authorList>
    </citation>
    <scope>NUCLEOTIDE SEQUENCE</scope>
    <source>
        <strain evidence="2">CBS 10117</strain>
    </source>
</reference>
<gene>
    <name evidence="1" type="ORF">I303_07629</name>
    <name evidence="2" type="ORF">I303_107618</name>
</gene>
<name>A0A1A5ZV87_9TREE</name>
<proteinExistence type="predicted"/>
<reference evidence="2" key="2">
    <citation type="submission" date="2013-07" db="EMBL/GenBank/DDBJ databases">
        <authorList>
            <consortium name="The Broad Institute Genome Sequencing Platform"/>
            <person name="Cuomo C."/>
            <person name="Litvintseva A."/>
            <person name="Chen Y."/>
            <person name="Heitman J."/>
            <person name="Sun S."/>
            <person name="Springer D."/>
            <person name="Dromer F."/>
            <person name="Young S.K."/>
            <person name="Zeng Q."/>
            <person name="Gargeya S."/>
            <person name="Fitzgerald M."/>
            <person name="Abouelleil A."/>
            <person name="Alvarado L."/>
            <person name="Berlin A.M."/>
            <person name="Chapman S.B."/>
            <person name="Dewar J."/>
            <person name="Goldberg J."/>
            <person name="Griggs A."/>
            <person name="Gujja S."/>
            <person name="Hansen M."/>
            <person name="Howarth C."/>
            <person name="Imamovic A."/>
            <person name="Larimer J."/>
            <person name="McCowan C."/>
            <person name="Murphy C."/>
            <person name="Pearson M."/>
            <person name="Priest M."/>
            <person name="Roberts A."/>
            <person name="Saif S."/>
            <person name="Shea T."/>
            <person name="Sykes S."/>
            <person name="Wortman J."/>
            <person name="Nusbaum C."/>
            <person name="Birren B."/>
        </authorList>
    </citation>
    <scope>NUCLEOTIDE SEQUENCE</scope>
    <source>
        <strain evidence="2">CBS 10117</strain>
    </source>
</reference>
<dbReference type="RefSeq" id="XP_018259561.1">
    <property type="nucleotide sequence ID" value="XM_018410893.1"/>
</dbReference>
<dbReference type="VEuPathDB" id="FungiDB:I303_07629"/>
<dbReference type="GeneID" id="28971328"/>
<dbReference type="EMBL" id="KI894036">
    <property type="protein sequence ID" value="OBR81719.1"/>
    <property type="molecule type" value="Genomic_DNA"/>
</dbReference>
<organism evidence="1">
    <name type="scientific">Kwoniella dejecticola CBS 10117</name>
    <dbReference type="NCBI Taxonomy" id="1296121"/>
    <lineage>
        <taxon>Eukaryota</taxon>
        <taxon>Fungi</taxon>
        <taxon>Dikarya</taxon>
        <taxon>Basidiomycota</taxon>
        <taxon>Agaricomycotina</taxon>
        <taxon>Tremellomycetes</taxon>
        <taxon>Tremellales</taxon>
        <taxon>Cryptococcaceae</taxon>
        <taxon>Kwoniella</taxon>
    </lineage>
</organism>
<keyword evidence="3" id="KW-1185">Reference proteome</keyword>
<accession>A0A1A5ZV87</accession>